<comment type="caution">
    <text evidence="7">The sequence shown here is derived from an EMBL/GenBank/DDBJ whole genome shotgun (WGS) entry which is preliminary data.</text>
</comment>
<dbReference type="NCBIfam" id="TIGR01728">
    <property type="entry name" value="SsuA_fam"/>
    <property type="match status" value="1"/>
</dbReference>
<dbReference type="Pfam" id="PF09084">
    <property type="entry name" value="NMT1"/>
    <property type="match status" value="1"/>
</dbReference>
<dbReference type="RefSeq" id="WP_203856283.1">
    <property type="nucleotide sequence ID" value="NZ_BAAAZQ010000005.1"/>
</dbReference>
<dbReference type="InterPro" id="IPR001638">
    <property type="entry name" value="Solute-binding_3/MltF_N"/>
</dbReference>
<name>A0ABQ4EJ44_9ACTN</name>
<dbReference type="InterPro" id="IPR015168">
    <property type="entry name" value="SsuA/THI5"/>
</dbReference>
<feature type="compositionally biased region" description="Basic and acidic residues" evidence="5">
    <location>
        <begin position="13"/>
        <end position="30"/>
    </location>
</feature>
<evidence type="ECO:0000256" key="2">
    <source>
        <dbReference type="ARBA" id="ARBA00010742"/>
    </source>
</evidence>
<evidence type="ECO:0000313" key="8">
    <source>
        <dbReference type="Proteomes" id="UP000621500"/>
    </source>
</evidence>
<dbReference type="PANTHER" id="PTHR30024">
    <property type="entry name" value="ALIPHATIC SULFONATES-BINDING PROTEIN-RELATED"/>
    <property type="match status" value="1"/>
</dbReference>
<evidence type="ECO:0000256" key="3">
    <source>
        <dbReference type="ARBA" id="ARBA00022448"/>
    </source>
</evidence>
<evidence type="ECO:0000256" key="4">
    <source>
        <dbReference type="ARBA" id="ARBA00022729"/>
    </source>
</evidence>
<reference evidence="7 8" key="1">
    <citation type="submission" date="2021-01" db="EMBL/GenBank/DDBJ databases">
        <title>Whole genome shotgun sequence of Plantactinospora mayteni NBRC 109088.</title>
        <authorList>
            <person name="Komaki H."/>
            <person name="Tamura T."/>
        </authorList>
    </citation>
    <scope>NUCLEOTIDE SEQUENCE [LARGE SCALE GENOMIC DNA]</scope>
    <source>
        <strain evidence="7 8">NBRC 109088</strain>
    </source>
</reference>
<dbReference type="EMBL" id="BONX01000007">
    <property type="protein sequence ID" value="GIG94640.1"/>
    <property type="molecule type" value="Genomic_DNA"/>
</dbReference>
<comment type="similarity">
    <text evidence="2">Belongs to the bacterial solute-binding protein SsuA/TauA family.</text>
</comment>
<feature type="domain" description="Solute-binding protein family 3/N-terminal" evidence="6">
    <location>
        <begin position="92"/>
        <end position="305"/>
    </location>
</feature>
<evidence type="ECO:0000313" key="7">
    <source>
        <dbReference type="EMBL" id="GIG94640.1"/>
    </source>
</evidence>
<protein>
    <recommendedName>
        <fullName evidence="6">Solute-binding protein family 3/N-terminal domain-containing protein</fullName>
    </recommendedName>
</protein>
<organism evidence="7 8">
    <name type="scientific">Plantactinospora mayteni</name>
    <dbReference type="NCBI Taxonomy" id="566021"/>
    <lineage>
        <taxon>Bacteria</taxon>
        <taxon>Bacillati</taxon>
        <taxon>Actinomycetota</taxon>
        <taxon>Actinomycetes</taxon>
        <taxon>Micromonosporales</taxon>
        <taxon>Micromonosporaceae</taxon>
        <taxon>Plantactinospora</taxon>
    </lineage>
</organism>
<evidence type="ECO:0000259" key="6">
    <source>
        <dbReference type="SMART" id="SM00062"/>
    </source>
</evidence>
<gene>
    <name evidence="7" type="ORF">Pma05_12130</name>
</gene>
<evidence type="ECO:0000256" key="1">
    <source>
        <dbReference type="ARBA" id="ARBA00004418"/>
    </source>
</evidence>
<accession>A0ABQ4EJ44</accession>
<keyword evidence="4" id="KW-0732">Signal</keyword>
<dbReference type="SMART" id="SM00062">
    <property type="entry name" value="PBPb"/>
    <property type="match status" value="1"/>
</dbReference>
<dbReference type="PANTHER" id="PTHR30024:SF42">
    <property type="entry name" value="ALIPHATIC SULFONATES-BINDING PROTEIN-RELATED"/>
    <property type="match status" value="1"/>
</dbReference>
<sequence length="372" mass="40098">MSHHTLSPPRRRRPDDAARRSDDAVCRPDDAVCQPLDGGGRSAEGGRRRPTGPIRSGRRRHIRLAGLLAVVLAGIGAIAGCGDDSAGADSGELLVGYQRFGGLSLVKARGEAPDAKWSLFESGPALTEALKAGAIDIGQVGEAPPVFAAAGKIKFRIIGTSEPVPQGEAVLVKEARGFRSFADLKGKTVALNKGSNVNWLLVKLLEAHQMTLADINVKYLKPAEARPAFDNDQVDAWIIWDPYFALAEQPGVKILADATGLASNREYVLVSPEALERKPEQIRRFLETYRSVTDWGIANPEQRTKILAPELKIDEPTTARALARSARPLAPVTPEIGAELQAIADGFTKLELIPEPVDIASLVDDRFGEVFR</sequence>
<evidence type="ECO:0000256" key="5">
    <source>
        <dbReference type="SAM" id="MobiDB-lite"/>
    </source>
</evidence>
<feature type="region of interest" description="Disordered" evidence="5">
    <location>
        <begin position="1"/>
        <end position="56"/>
    </location>
</feature>
<dbReference type="Gene3D" id="3.40.190.10">
    <property type="entry name" value="Periplasmic binding protein-like II"/>
    <property type="match status" value="2"/>
</dbReference>
<dbReference type="InterPro" id="IPR010067">
    <property type="entry name" value="ABC_SsuA_sub-bd"/>
</dbReference>
<keyword evidence="8" id="KW-1185">Reference proteome</keyword>
<keyword evidence="3" id="KW-0813">Transport</keyword>
<comment type="subcellular location">
    <subcellularLocation>
        <location evidence="1">Periplasm</location>
    </subcellularLocation>
</comment>
<proteinExistence type="inferred from homology"/>
<dbReference type="SUPFAM" id="SSF53850">
    <property type="entry name" value="Periplasmic binding protein-like II"/>
    <property type="match status" value="1"/>
</dbReference>
<dbReference type="Proteomes" id="UP000621500">
    <property type="component" value="Unassembled WGS sequence"/>
</dbReference>